<keyword evidence="1" id="KW-0808">Transferase</keyword>
<evidence type="ECO:0000313" key="2">
    <source>
        <dbReference type="Proteomes" id="UP000466794"/>
    </source>
</evidence>
<dbReference type="InterPro" id="IPR050509">
    <property type="entry name" value="CoA-transferase_III"/>
</dbReference>
<comment type="caution">
    <text evidence="1">The sequence shown here is derived from an EMBL/GenBank/DDBJ whole genome shotgun (WGS) entry which is preliminary data.</text>
</comment>
<dbReference type="Proteomes" id="UP000466794">
    <property type="component" value="Unassembled WGS sequence"/>
</dbReference>
<accession>A0A7K1USV0</accession>
<proteinExistence type="predicted"/>
<dbReference type="RefSeq" id="WP_157386751.1">
    <property type="nucleotide sequence ID" value="NZ_WRPP01000001.1"/>
</dbReference>
<dbReference type="AlphaFoldDB" id="A0A7K1USV0"/>
<gene>
    <name evidence="1" type="ORF">GPX89_09110</name>
</gene>
<reference evidence="1 2" key="1">
    <citation type="submission" date="2019-12" db="EMBL/GenBank/DDBJ databases">
        <title>Nocardia sp. nov. ET3-3 isolated from soil.</title>
        <authorList>
            <person name="Kanchanasin P."/>
            <person name="Tanasupawat S."/>
            <person name="Yuki M."/>
            <person name="Kudo T."/>
        </authorList>
    </citation>
    <scope>NUCLEOTIDE SEQUENCE [LARGE SCALE GENOMIC DNA]</scope>
    <source>
        <strain evidence="1 2">ET3-3</strain>
    </source>
</reference>
<dbReference type="InterPro" id="IPR003673">
    <property type="entry name" value="CoA-Trfase_fam_III"/>
</dbReference>
<keyword evidence="2" id="KW-1185">Reference proteome</keyword>
<sequence length="471" mass="49848">MDVIDSQTTRDADAPHADAETVAASLAGLFGCDVGPVHIVGGDPLTPSVHRLGDASAAAIAAFGQQIAALGNQAPVTVRTDAAIDQLRASFLTTLNGQAAHRLAEDPASLGNNDFYATRDNRWIFLITTYPHQRDAVCRVLNCPPFADRIAEAAAHWDAFALEDAVCAAGGVAAVVRDADEWRDLPVGRHSMAHPVVRIDRIGEADPRPVPRGGQWPPLHGLRVVDLTHVIAGPVAAKLLAAFGADVLHVSRPDLPDPVAMIALTGGGKRNAYCDARDLRQAERLREVAATADVFVNAYRGMGARGFSAHDLATINPGIVTLEYHCWGADGPWAARGGFDQLACSATGFALDEAVDGKPSLPPTYLLNDYLAAYLGAAGTVAALRRRATEGGSWRVRVELARVCTWVQDLGRFSPDRVRGLPRPDAASIPVHTAHGPLGTLVEPVIPIDFTGLPTPTPGAPTLLGTSELRW</sequence>
<evidence type="ECO:0000313" key="1">
    <source>
        <dbReference type="EMBL" id="MVU77405.1"/>
    </source>
</evidence>
<protein>
    <submittedName>
        <fullName evidence="1">CoA transferase</fullName>
    </submittedName>
</protein>
<dbReference type="InterPro" id="IPR023606">
    <property type="entry name" value="CoA-Trfase_III_dom_1_sf"/>
</dbReference>
<dbReference type="EMBL" id="WRPP01000001">
    <property type="protein sequence ID" value="MVU77405.1"/>
    <property type="molecule type" value="Genomic_DNA"/>
</dbReference>
<dbReference type="Pfam" id="PF02515">
    <property type="entry name" value="CoA_transf_3"/>
    <property type="match status" value="1"/>
</dbReference>
<name>A0A7K1USV0_9NOCA</name>
<organism evidence="1 2">
    <name type="scientific">Nocardia terrae</name>
    <dbReference type="NCBI Taxonomy" id="2675851"/>
    <lineage>
        <taxon>Bacteria</taxon>
        <taxon>Bacillati</taxon>
        <taxon>Actinomycetota</taxon>
        <taxon>Actinomycetes</taxon>
        <taxon>Mycobacteriales</taxon>
        <taxon>Nocardiaceae</taxon>
        <taxon>Nocardia</taxon>
    </lineage>
</organism>
<dbReference type="SUPFAM" id="SSF89796">
    <property type="entry name" value="CoA-transferase family III (CaiB/BaiF)"/>
    <property type="match status" value="2"/>
</dbReference>
<dbReference type="GO" id="GO:0016740">
    <property type="term" value="F:transferase activity"/>
    <property type="evidence" value="ECO:0007669"/>
    <property type="project" value="UniProtKB-KW"/>
</dbReference>
<dbReference type="Gene3D" id="3.40.50.10540">
    <property type="entry name" value="Crotonobetainyl-coa:carnitine coa-transferase, domain 1"/>
    <property type="match status" value="1"/>
</dbReference>
<dbReference type="PANTHER" id="PTHR48228:SF4">
    <property type="entry name" value="BLR3030 PROTEIN"/>
    <property type="match status" value="1"/>
</dbReference>
<dbReference type="PANTHER" id="PTHR48228">
    <property type="entry name" value="SUCCINYL-COA--D-CITRAMALATE COA-TRANSFERASE"/>
    <property type="match status" value="1"/>
</dbReference>